<dbReference type="STRING" id="1686286.GCA_900092335_01133"/>
<accession>A0A540R5D8</accession>
<proteinExistence type="predicted"/>
<evidence type="ECO:0000313" key="6">
    <source>
        <dbReference type="EMBL" id="TQE42955.1"/>
    </source>
</evidence>
<evidence type="ECO:0000256" key="3">
    <source>
        <dbReference type="ARBA" id="ARBA00023163"/>
    </source>
</evidence>
<dbReference type="PROSITE" id="PS50977">
    <property type="entry name" value="HTH_TETR_2"/>
    <property type="match status" value="1"/>
</dbReference>
<dbReference type="InterPro" id="IPR050109">
    <property type="entry name" value="HTH-type_TetR-like_transc_reg"/>
</dbReference>
<dbReference type="GO" id="GO:0000976">
    <property type="term" value="F:transcription cis-regulatory region binding"/>
    <property type="evidence" value="ECO:0007669"/>
    <property type="project" value="TreeGrafter"/>
</dbReference>
<reference evidence="6 7" key="1">
    <citation type="submission" date="2019-06" db="EMBL/GenBank/DDBJ databases">
        <title>Draft genome of C. phoceense Strain 272.</title>
        <authorList>
            <person name="Pacheco L.G.C."/>
            <person name="Barberis C.M."/>
            <person name="Almuzara M.N."/>
            <person name="Traglia G.M."/>
            <person name="Santos C.S."/>
            <person name="Rocha D.J.P.G."/>
            <person name="Aguiar E.R.G.R."/>
            <person name="Vay C.A."/>
        </authorList>
    </citation>
    <scope>NUCLEOTIDE SEQUENCE [LARGE SCALE GENOMIC DNA]</scope>
    <source>
        <strain evidence="6 7">272</strain>
    </source>
</reference>
<evidence type="ECO:0000256" key="4">
    <source>
        <dbReference type="PROSITE-ProRule" id="PRU00335"/>
    </source>
</evidence>
<dbReference type="GO" id="GO:0003700">
    <property type="term" value="F:DNA-binding transcription factor activity"/>
    <property type="evidence" value="ECO:0007669"/>
    <property type="project" value="TreeGrafter"/>
</dbReference>
<evidence type="ECO:0000313" key="7">
    <source>
        <dbReference type="Proteomes" id="UP000318080"/>
    </source>
</evidence>
<evidence type="ECO:0000256" key="1">
    <source>
        <dbReference type="ARBA" id="ARBA00023015"/>
    </source>
</evidence>
<comment type="caution">
    <text evidence="6">The sequence shown here is derived from an EMBL/GenBank/DDBJ whole genome shotgun (WGS) entry which is preliminary data.</text>
</comment>
<dbReference type="EMBL" id="VHIR01000015">
    <property type="protein sequence ID" value="TQE42955.1"/>
    <property type="molecule type" value="Genomic_DNA"/>
</dbReference>
<keyword evidence="2 4" id="KW-0238">DNA-binding</keyword>
<dbReference type="AlphaFoldDB" id="A0A540R5D8"/>
<gene>
    <name evidence="6" type="ORF">EJK80_09985</name>
</gene>
<dbReference type="SUPFAM" id="SSF46689">
    <property type="entry name" value="Homeodomain-like"/>
    <property type="match status" value="1"/>
</dbReference>
<keyword evidence="3" id="KW-0804">Transcription</keyword>
<dbReference type="RefSeq" id="WP_066487397.1">
    <property type="nucleotide sequence ID" value="NZ_JADPQA010000002.1"/>
</dbReference>
<dbReference type="Pfam" id="PF00440">
    <property type="entry name" value="TetR_N"/>
    <property type="match status" value="1"/>
</dbReference>
<organism evidence="6 7">
    <name type="scientific">Corynebacterium phoceense</name>
    <dbReference type="NCBI Taxonomy" id="1686286"/>
    <lineage>
        <taxon>Bacteria</taxon>
        <taxon>Bacillati</taxon>
        <taxon>Actinomycetota</taxon>
        <taxon>Actinomycetes</taxon>
        <taxon>Mycobacteriales</taxon>
        <taxon>Corynebacteriaceae</taxon>
        <taxon>Corynebacterium</taxon>
    </lineage>
</organism>
<evidence type="ECO:0000256" key="2">
    <source>
        <dbReference type="ARBA" id="ARBA00023125"/>
    </source>
</evidence>
<sequence>MTGLRDKKKQATHTAIAESAANIVLREGFDALTVAAVADAAGVSPRTFHNYFSSLEEPLVDFIAGTFAVIAEDIRALPTGLDMLDVLERLLGDALSDDGVELYSLSTLLAIGQAMEMQHRGPSALGADEETARAAAAPIITAFQERFPSMDEFDILVALQAGAGGIGHALHIYDELGPDRTPEQGRALIARAVRVVRGIGKLRA</sequence>
<dbReference type="Proteomes" id="UP000318080">
    <property type="component" value="Unassembled WGS sequence"/>
</dbReference>
<dbReference type="InterPro" id="IPR001647">
    <property type="entry name" value="HTH_TetR"/>
</dbReference>
<protein>
    <submittedName>
        <fullName evidence="6">TetR family transcriptional regulator</fullName>
    </submittedName>
</protein>
<dbReference type="GeneID" id="79852397"/>
<dbReference type="PANTHER" id="PTHR30055:SF234">
    <property type="entry name" value="HTH-TYPE TRANSCRIPTIONAL REGULATOR BETI"/>
    <property type="match status" value="1"/>
</dbReference>
<keyword evidence="1" id="KW-0805">Transcription regulation</keyword>
<name>A0A540R5D8_9CORY</name>
<feature type="DNA-binding region" description="H-T-H motif" evidence="4">
    <location>
        <begin position="33"/>
        <end position="52"/>
    </location>
</feature>
<dbReference type="PANTHER" id="PTHR30055">
    <property type="entry name" value="HTH-TYPE TRANSCRIPTIONAL REGULATOR RUTR"/>
    <property type="match status" value="1"/>
</dbReference>
<evidence type="ECO:0000259" key="5">
    <source>
        <dbReference type="PROSITE" id="PS50977"/>
    </source>
</evidence>
<feature type="domain" description="HTH tetR-type" evidence="5">
    <location>
        <begin position="10"/>
        <end position="70"/>
    </location>
</feature>
<dbReference type="Gene3D" id="1.10.357.10">
    <property type="entry name" value="Tetracycline Repressor, domain 2"/>
    <property type="match status" value="1"/>
</dbReference>
<keyword evidence="7" id="KW-1185">Reference proteome</keyword>
<dbReference type="InterPro" id="IPR009057">
    <property type="entry name" value="Homeodomain-like_sf"/>
</dbReference>